<dbReference type="InterPro" id="IPR002645">
    <property type="entry name" value="STAS_dom"/>
</dbReference>
<dbReference type="RefSeq" id="WP_386426967.1">
    <property type="nucleotide sequence ID" value="NZ_JBHSBB010000007.1"/>
</dbReference>
<comment type="caution">
    <text evidence="2">The sequence shown here is derived from an EMBL/GenBank/DDBJ whole genome shotgun (WGS) entry which is preliminary data.</text>
</comment>
<accession>A0ABV8HG76</accession>
<dbReference type="CDD" id="cd07043">
    <property type="entry name" value="STAS_anti-anti-sigma_factors"/>
    <property type="match status" value="1"/>
</dbReference>
<dbReference type="InterPro" id="IPR058548">
    <property type="entry name" value="MlaB-like_STAS"/>
</dbReference>
<dbReference type="Pfam" id="PF13466">
    <property type="entry name" value="STAS_2"/>
    <property type="match status" value="1"/>
</dbReference>
<dbReference type="Gene3D" id="3.30.750.24">
    <property type="entry name" value="STAS domain"/>
    <property type="match status" value="1"/>
</dbReference>
<evidence type="ECO:0000313" key="2">
    <source>
        <dbReference type="EMBL" id="MFC4031098.1"/>
    </source>
</evidence>
<dbReference type="PROSITE" id="PS50801">
    <property type="entry name" value="STAS"/>
    <property type="match status" value="1"/>
</dbReference>
<protein>
    <submittedName>
        <fullName evidence="2">STAS domain-containing protein</fullName>
    </submittedName>
</protein>
<feature type="domain" description="STAS" evidence="1">
    <location>
        <begin position="14"/>
        <end position="65"/>
    </location>
</feature>
<reference evidence="3" key="1">
    <citation type="journal article" date="2019" name="Int. J. Syst. Evol. Microbiol.">
        <title>The Global Catalogue of Microorganisms (GCM) 10K type strain sequencing project: providing services to taxonomists for standard genome sequencing and annotation.</title>
        <authorList>
            <consortium name="The Broad Institute Genomics Platform"/>
            <consortium name="The Broad Institute Genome Sequencing Center for Infectious Disease"/>
            <person name="Wu L."/>
            <person name="Ma J."/>
        </authorList>
    </citation>
    <scope>NUCLEOTIDE SEQUENCE [LARGE SCALE GENOMIC DNA]</scope>
    <source>
        <strain evidence="3">CGMCC 4.7237</strain>
    </source>
</reference>
<keyword evidence="3" id="KW-1185">Reference proteome</keyword>
<sequence>MTSTLGLTTGRGADGGAVLAARGEIDMSNVDAFRSALAEAIPPGGTLRVDLTDVAYLDSAGLAVLFDHAARISLIAGALLEPVLTISGLTEIVTVEIPEESA</sequence>
<dbReference type="EMBL" id="JBHSBB010000007">
    <property type="protein sequence ID" value="MFC4031098.1"/>
    <property type="molecule type" value="Genomic_DNA"/>
</dbReference>
<name>A0ABV8HG76_9ACTN</name>
<proteinExistence type="predicted"/>
<dbReference type="Proteomes" id="UP001595765">
    <property type="component" value="Unassembled WGS sequence"/>
</dbReference>
<evidence type="ECO:0000259" key="1">
    <source>
        <dbReference type="PROSITE" id="PS50801"/>
    </source>
</evidence>
<gene>
    <name evidence="2" type="ORF">ACFO3J_06390</name>
</gene>
<evidence type="ECO:0000313" key="3">
    <source>
        <dbReference type="Proteomes" id="UP001595765"/>
    </source>
</evidence>
<dbReference type="InterPro" id="IPR036513">
    <property type="entry name" value="STAS_dom_sf"/>
</dbReference>
<organism evidence="2 3">
    <name type="scientific">Streptomyces polygonati</name>
    <dbReference type="NCBI Taxonomy" id="1617087"/>
    <lineage>
        <taxon>Bacteria</taxon>
        <taxon>Bacillati</taxon>
        <taxon>Actinomycetota</taxon>
        <taxon>Actinomycetes</taxon>
        <taxon>Kitasatosporales</taxon>
        <taxon>Streptomycetaceae</taxon>
        <taxon>Streptomyces</taxon>
    </lineage>
</organism>
<dbReference type="SUPFAM" id="SSF52091">
    <property type="entry name" value="SpoIIaa-like"/>
    <property type="match status" value="1"/>
</dbReference>